<dbReference type="InterPro" id="IPR002698">
    <property type="entry name" value="FTHF_cligase"/>
</dbReference>
<dbReference type="AlphaFoldDB" id="A0A7T7CB28"/>
<organism evidence="1 2">
    <name type="scientific">Salicibibacter cibarius</name>
    <dbReference type="NCBI Taxonomy" id="2743000"/>
    <lineage>
        <taxon>Bacteria</taxon>
        <taxon>Bacillati</taxon>
        <taxon>Bacillota</taxon>
        <taxon>Bacilli</taxon>
        <taxon>Bacillales</taxon>
        <taxon>Bacillaceae</taxon>
        <taxon>Salicibibacter</taxon>
    </lineage>
</organism>
<dbReference type="KEGG" id="scia:HUG15_07580"/>
<evidence type="ECO:0000313" key="2">
    <source>
        <dbReference type="Proteomes" id="UP000595823"/>
    </source>
</evidence>
<dbReference type="PANTHER" id="PTHR13017">
    <property type="entry name" value="5-FORMYLTETRAHYDROFOLATE CYCLO-LIGASE-RELATED"/>
    <property type="match status" value="1"/>
</dbReference>
<sequence length="246" mass="27691">MNKELVNVTANKSHIREEVWQRMNEEKIGRFPFPLQNRIPNFKGAEKAADHVMRLSAYQNAKAVKVNPDAPQLPLRAQVLIDGKMLLVPTPRLKAGFIQVKPEWVPQGEEKKAASLTHMKHYGKELPLSDIPRIDLIVVGSVAVHKDGRRLGKGEGYADREYAILTELGNPRVPVVTTVHSAQLVDADIPIERYDLTADWIATENEIFSTNTPYSKPTGIDWSQVTEEEKEEMPVLAEISRLVRGE</sequence>
<dbReference type="InterPro" id="IPR024185">
    <property type="entry name" value="FTHF_cligase-like_sf"/>
</dbReference>
<dbReference type="SUPFAM" id="SSF100950">
    <property type="entry name" value="NagB/RpiA/CoA transferase-like"/>
    <property type="match status" value="1"/>
</dbReference>
<evidence type="ECO:0000313" key="1">
    <source>
        <dbReference type="EMBL" id="QQK75455.1"/>
    </source>
</evidence>
<dbReference type="GO" id="GO:0016874">
    <property type="term" value="F:ligase activity"/>
    <property type="evidence" value="ECO:0007669"/>
    <property type="project" value="UniProtKB-KW"/>
</dbReference>
<name>A0A7T7CB28_9BACI</name>
<proteinExistence type="predicted"/>
<keyword evidence="1" id="KW-0436">Ligase</keyword>
<dbReference type="Pfam" id="PF01812">
    <property type="entry name" value="5-FTHF_cyc-lig"/>
    <property type="match status" value="1"/>
</dbReference>
<dbReference type="GO" id="GO:0005737">
    <property type="term" value="C:cytoplasm"/>
    <property type="evidence" value="ECO:0007669"/>
    <property type="project" value="TreeGrafter"/>
</dbReference>
<protein>
    <submittedName>
        <fullName evidence="1">5-formyltetrahydrofolate cyclo-ligase</fullName>
    </submittedName>
</protein>
<keyword evidence="2" id="KW-1185">Reference proteome</keyword>
<dbReference type="Gene3D" id="3.40.50.10420">
    <property type="entry name" value="NagB/RpiA/CoA transferase-like"/>
    <property type="match status" value="1"/>
</dbReference>
<gene>
    <name evidence="1" type="ORF">HUG15_07580</name>
</gene>
<dbReference type="EMBL" id="CP054705">
    <property type="protein sequence ID" value="QQK75455.1"/>
    <property type="molecule type" value="Genomic_DNA"/>
</dbReference>
<dbReference type="Proteomes" id="UP000595823">
    <property type="component" value="Chromosome"/>
</dbReference>
<accession>A0A7T7CB28</accession>
<reference evidence="1 2" key="1">
    <citation type="submission" date="2020-06" db="EMBL/GenBank/DDBJ databases">
        <title>Genomic analysis of Salicibibacter sp. NKC5-3.</title>
        <authorList>
            <person name="Oh Y.J."/>
        </authorList>
    </citation>
    <scope>NUCLEOTIDE SEQUENCE [LARGE SCALE GENOMIC DNA]</scope>
    <source>
        <strain evidence="1 2">NKC5-3</strain>
    </source>
</reference>
<dbReference type="InterPro" id="IPR037171">
    <property type="entry name" value="NagB/RpiA_transferase-like"/>
</dbReference>
<dbReference type="PANTHER" id="PTHR13017:SF0">
    <property type="entry name" value="METHENYLTETRAHYDROFOLATE SYNTHASE DOMAIN-CONTAINING PROTEIN"/>
    <property type="match status" value="1"/>
</dbReference>